<proteinExistence type="predicted"/>
<feature type="compositionally biased region" description="Low complexity" evidence="1">
    <location>
        <begin position="137"/>
        <end position="156"/>
    </location>
</feature>
<evidence type="ECO:0000259" key="3">
    <source>
        <dbReference type="Pfam" id="PF16158"/>
    </source>
</evidence>
<name>A0A366M4K8_9ACTN</name>
<keyword evidence="2" id="KW-0812">Transmembrane</keyword>
<comment type="caution">
    <text evidence="4">The sequence shown here is derived from an EMBL/GenBank/DDBJ whole genome shotgun (WGS) entry which is preliminary data.</text>
</comment>
<dbReference type="Proteomes" id="UP000253303">
    <property type="component" value="Unassembled WGS sequence"/>
</dbReference>
<protein>
    <recommendedName>
        <fullName evidence="3">Nbr1 FW domain-containing protein</fullName>
    </recommendedName>
</protein>
<feature type="transmembrane region" description="Helical" evidence="2">
    <location>
        <begin position="110"/>
        <end position="133"/>
    </location>
</feature>
<dbReference type="CDD" id="cd14947">
    <property type="entry name" value="NBR1_like"/>
    <property type="match status" value="1"/>
</dbReference>
<accession>A0A366M4K8</accession>
<evidence type="ECO:0000256" key="2">
    <source>
        <dbReference type="SAM" id="Phobius"/>
    </source>
</evidence>
<keyword evidence="2" id="KW-1133">Transmembrane helix</keyword>
<evidence type="ECO:0000313" key="4">
    <source>
        <dbReference type="EMBL" id="RBQ21111.1"/>
    </source>
</evidence>
<organism evidence="4 5">
    <name type="scientific">Spongiactinospora rosea</name>
    <dbReference type="NCBI Taxonomy" id="2248750"/>
    <lineage>
        <taxon>Bacteria</taxon>
        <taxon>Bacillati</taxon>
        <taxon>Actinomycetota</taxon>
        <taxon>Actinomycetes</taxon>
        <taxon>Streptosporangiales</taxon>
        <taxon>Streptosporangiaceae</taxon>
        <taxon>Spongiactinospora</taxon>
    </lineage>
</organism>
<dbReference type="GO" id="GO:0005975">
    <property type="term" value="P:carbohydrate metabolic process"/>
    <property type="evidence" value="ECO:0007669"/>
    <property type="project" value="UniProtKB-ARBA"/>
</dbReference>
<dbReference type="Gene3D" id="2.60.40.10">
    <property type="entry name" value="Immunoglobulins"/>
    <property type="match status" value="1"/>
</dbReference>
<dbReference type="EMBL" id="QMEY01000002">
    <property type="protein sequence ID" value="RBQ21111.1"/>
    <property type="molecule type" value="Genomic_DNA"/>
</dbReference>
<feature type="region of interest" description="Disordered" evidence="1">
    <location>
        <begin position="48"/>
        <end position="101"/>
    </location>
</feature>
<dbReference type="PANTHER" id="PTHR20930:SF0">
    <property type="entry name" value="PROTEIN ILRUN"/>
    <property type="match status" value="1"/>
</dbReference>
<evidence type="ECO:0000313" key="5">
    <source>
        <dbReference type="Proteomes" id="UP000253303"/>
    </source>
</evidence>
<dbReference type="Pfam" id="PF16158">
    <property type="entry name" value="N_BRCA1_IG"/>
    <property type="match status" value="1"/>
</dbReference>
<feature type="region of interest" description="Disordered" evidence="1">
    <location>
        <begin position="137"/>
        <end position="174"/>
    </location>
</feature>
<keyword evidence="5" id="KW-1185">Reference proteome</keyword>
<dbReference type="RefSeq" id="WP_113980066.1">
    <property type="nucleotide sequence ID" value="NZ_QMEY01000002.1"/>
</dbReference>
<sequence length="290" mass="31561">MSGRSGAISHTTLHEATKGNRLPSWETTTEFVRACGADPAAYRERWERANQAVRGADPPVDRPPDGVPHPLPAQLTVPPQPDRPNDEALSAQTTRPVPERRRRVRLTVPAALALTTIGVGAAVLIMIVIYRGFEPADPAPSGSAAPSLSAIDCPIRQPNPPPAPPARNGDASKFRGDITLTDCTHVGPGETVTKVWRLENTGKVHWKGYSLRRLEPQHPDQCQTPAEVPVKETKPGKMVDIRVDIITPTKPGFCFVRFKMLNASKEVVFPGSRPINFQLIIDENSGSPPR</sequence>
<feature type="domain" description="Nbr1 FW" evidence="3">
    <location>
        <begin position="179"/>
        <end position="266"/>
    </location>
</feature>
<evidence type="ECO:0000256" key="1">
    <source>
        <dbReference type="SAM" id="MobiDB-lite"/>
    </source>
</evidence>
<dbReference type="InterPro" id="IPR013783">
    <property type="entry name" value="Ig-like_fold"/>
</dbReference>
<feature type="region of interest" description="Disordered" evidence="1">
    <location>
        <begin position="1"/>
        <end position="25"/>
    </location>
</feature>
<dbReference type="AlphaFoldDB" id="A0A366M4K8"/>
<reference evidence="4 5" key="1">
    <citation type="submission" date="2018-06" db="EMBL/GenBank/DDBJ databases">
        <title>Sphaerisporangium craniellae sp. nov., isolated from a marine sponge in the South China Sea.</title>
        <authorList>
            <person name="Li L."/>
        </authorList>
    </citation>
    <scope>NUCLEOTIDE SEQUENCE [LARGE SCALE GENOMIC DNA]</scope>
    <source>
        <strain evidence="4 5">LHW63015</strain>
    </source>
</reference>
<gene>
    <name evidence="4" type="ORF">DP939_08680</name>
</gene>
<keyword evidence="2" id="KW-0472">Membrane</keyword>
<dbReference type="InterPro" id="IPR032350">
    <property type="entry name" value="Nbr1_FW"/>
</dbReference>
<dbReference type="PANTHER" id="PTHR20930">
    <property type="entry name" value="OVARIAN CARCINOMA ANTIGEN CA125-RELATED"/>
    <property type="match status" value="1"/>
</dbReference>
<dbReference type="OrthoDB" id="166850at2"/>